<sequence>MLAGMLVPVLAAAPFYIADRRADAESAQAETEPEKSSADIHVLRPRAEGTCETGQAAA</sequence>
<comment type="caution">
    <text evidence="2">The sequence shown here is derived from an EMBL/GenBank/DDBJ whole genome shotgun (WGS) entry which is preliminary data.</text>
</comment>
<evidence type="ECO:0000256" key="1">
    <source>
        <dbReference type="SAM" id="MobiDB-lite"/>
    </source>
</evidence>
<reference evidence="3" key="1">
    <citation type="journal article" date="2019" name="Int. J. Syst. Evol. Microbiol.">
        <title>The Global Catalogue of Microorganisms (GCM) 10K type strain sequencing project: providing services to taxonomists for standard genome sequencing and annotation.</title>
        <authorList>
            <consortium name="The Broad Institute Genomics Platform"/>
            <consortium name="The Broad Institute Genome Sequencing Center for Infectious Disease"/>
            <person name="Wu L."/>
            <person name="Ma J."/>
        </authorList>
    </citation>
    <scope>NUCLEOTIDE SEQUENCE [LARGE SCALE GENOMIC DNA]</scope>
    <source>
        <strain evidence="3">JCM 9687</strain>
    </source>
</reference>
<name>A0ABP6RX04_9PSEU</name>
<organism evidence="2 3">
    <name type="scientific">Saccharopolyspora gregorii</name>
    <dbReference type="NCBI Taxonomy" id="33914"/>
    <lineage>
        <taxon>Bacteria</taxon>
        <taxon>Bacillati</taxon>
        <taxon>Actinomycetota</taxon>
        <taxon>Actinomycetes</taxon>
        <taxon>Pseudonocardiales</taxon>
        <taxon>Pseudonocardiaceae</taxon>
        <taxon>Saccharopolyspora</taxon>
    </lineage>
</organism>
<feature type="region of interest" description="Disordered" evidence="1">
    <location>
        <begin position="22"/>
        <end position="58"/>
    </location>
</feature>
<feature type="compositionally biased region" description="Basic and acidic residues" evidence="1">
    <location>
        <begin position="32"/>
        <end position="49"/>
    </location>
</feature>
<evidence type="ECO:0000313" key="2">
    <source>
        <dbReference type="EMBL" id="GAA3362394.1"/>
    </source>
</evidence>
<gene>
    <name evidence="2" type="ORF">GCM10020366_50150</name>
</gene>
<keyword evidence="3" id="KW-1185">Reference proteome</keyword>
<proteinExistence type="predicted"/>
<dbReference type="RefSeq" id="WP_224967184.1">
    <property type="nucleotide sequence ID" value="NZ_BAAAYK010000038.1"/>
</dbReference>
<evidence type="ECO:0000313" key="3">
    <source>
        <dbReference type="Proteomes" id="UP001500483"/>
    </source>
</evidence>
<dbReference type="Proteomes" id="UP001500483">
    <property type="component" value="Unassembled WGS sequence"/>
</dbReference>
<protein>
    <submittedName>
        <fullName evidence="2">Uncharacterized protein</fullName>
    </submittedName>
</protein>
<dbReference type="EMBL" id="BAAAYK010000038">
    <property type="protein sequence ID" value="GAA3362394.1"/>
    <property type="molecule type" value="Genomic_DNA"/>
</dbReference>
<accession>A0ABP6RX04</accession>